<feature type="domain" description="THAP9-like helix-turn-helix" evidence="2">
    <location>
        <begin position="51"/>
        <end position="114"/>
    </location>
</feature>
<reference evidence="3" key="1">
    <citation type="journal article" date="2016" name="Sci. Rep.">
        <title>Molecular characterization of firefly nuptial gifts: a multi-omics approach sheds light on postcopulatory sexual selection.</title>
        <authorList>
            <person name="Al-Wathiqui N."/>
            <person name="Fallon T.R."/>
            <person name="South A."/>
            <person name="Weng J.K."/>
            <person name="Lewis S.M."/>
        </authorList>
    </citation>
    <scope>NUCLEOTIDE SEQUENCE</scope>
</reference>
<dbReference type="Pfam" id="PF12017">
    <property type="entry name" value="Tnp_P_element"/>
    <property type="match status" value="1"/>
</dbReference>
<keyword evidence="1" id="KW-0175">Coiled coil</keyword>
<proteinExistence type="predicted"/>
<dbReference type="InterPro" id="IPR021896">
    <property type="entry name" value="THAP9-like_HTH"/>
</dbReference>
<dbReference type="EMBL" id="GEZM01054795">
    <property type="protein sequence ID" value="JAV73393.1"/>
    <property type="molecule type" value="Transcribed_RNA"/>
</dbReference>
<protein>
    <recommendedName>
        <fullName evidence="2">THAP9-like helix-turn-helix domain-containing protein</fullName>
    </recommendedName>
</protein>
<dbReference type="AlphaFoldDB" id="A0A1Y1LID3"/>
<name>A0A1Y1LID3_PHOPY</name>
<accession>A0A1Y1LID3</accession>
<sequence>MEDRIPQTVAEYHSEFKKRKGNMCDSPNTVAKKLRLLQKYKSRYTQTIANLKQQVLTLQKQNEELKSELRKLRPSNSIMTPLDNVECKPRGRRYSELQKNFALALHYCSAKCYRLYKLFKNTKERLLKT</sequence>
<evidence type="ECO:0000259" key="2">
    <source>
        <dbReference type="Pfam" id="PF12017"/>
    </source>
</evidence>
<evidence type="ECO:0000313" key="3">
    <source>
        <dbReference type="EMBL" id="JAV73393.1"/>
    </source>
</evidence>
<organism evidence="3">
    <name type="scientific">Photinus pyralis</name>
    <name type="common">Common eastern firefly</name>
    <name type="synonym">Lampyris pyralis</name>
    <dbReference type="NCBI Taxonomy" id="7054"/>
    <lineage>
        <taxon>Eukaryota</taxon>
        <taxon>Metazoa</taxon>
        <taxon>Ecdysozoa</taxon>
        <taxon>Arthropoda</taxon>
        <taxon>Hexapoda</taxon>
        <taxon>Insecta</taxon>
        <taxon>Pterygota</taxon>
        <taxon>Neoptera</taxon>
        <taxon>Endopterygota</taxon>
        <taxon>Coleoptera</taxon>
        <taxon>Polyphaga</taxon>
        <taxon>Elateriformia</taxon>
        <taxon>Elateroidea</taxon>
        <taxon>Lampyridae</taxon>
        <taxon>Lampyrinae</taxon>
        <taxon>Photinus</taxon>
    </lineage>
</organism>
<feature type="coiled-coil region" evidence="1">
    <location>
        <begin position="34"/>
        <end position="68"/>
    </location>
</feature>
<evidence type="ECO:0000256" key="1">
    <source>
        <dbReference type="SAM" id="Coils"/>
    </source>
</evidence>